<keyword evidence="4" id="KW-1185">Reference proteome</keyword>
<accession>L1L6I5</accession>
<evidence type="ECO:0000313" key="4">
    <source>
        <dbReference type="Proteomes" id="UP000010411"/>
    </source>
</evidence>
<dbReference type="GO" id="GO:0051470">
    <property type="term" value="P:ectoine transmembrane transport"/>
    <property type="evidence" value="ECO:0007669"/>
    <property type="project" value="InterPro"/>
</dbReference>
<evidence type="ECO:0000259" key="2">
    <source>
        <dbReference type="SMART" id="SM00062"/>
    </source>
</evidence>
<dbReference type="PANTHER" id="PTHR35936">
    <property type="entry name" value="MEMBRANE-BOUND LYTIC MUREIN TRANSGLYCOSYLASE F"/>
    <property type="match status" value="1"/>
</dbReference>
<dbReference type="EMBL" id="AEJC01000080">
    <property type="protein sequence ID" value="EKX68394.1"/>
    <property type="molecule type" value="Genomic_DNA"/>
</dbReference>
<keyword evidence="1" id="KW-0732">Signal</keyword>
<reference evidence="3 4" key="1">
    <citation type="submission" date="2012-11" db="EMBL/GenBank/DDBJ databases">
        <authorList>
            <person name="Huguet-Tapia J.C."/>
            <person name="Durkin A.S."/>
            <person name="Pettis G.S."/>
            <person name="Badger J.H."/>
        </authorList>
    </citation>
    <scope>NUCLEOTIDE SEQUENCE [LARGE SCALE GENOMIC DNA]</scope>
    <source>
        <strain evidence="3 4">91-03</strain>
    </source>
</reference>
<evidence type="ECO:0000313" key="3">
    <source>
        <dbReference type="EMBL" id="EKX68394.1"/>
    </source>
</evidence>
<proteinExistence type="predicted"/>
<sequence>MKDRKRTGIPAEGPGSRAAMVRVQANDSGPRGTSRSGIRRRTLLSGTAALVTTGAVVGASSGCSRVATADTGDGGHLLEQLRAKGTVRLGIAGEQPYGYIGADGEITGSAPAIATRIFRRLGVDRVEPFPTEFGSLIFGLNSLQFDVVAAGMYINPERCEQVLFADPEYQMKDAFIVPRGNPKKLRTYADIARAGARMATGIGYAEIDYAKDAGVKRIDTLPDQLAGLLAVEQGRVDVFVGTAVTVRNVVEQTKSTKVEATDEVTPYLDGKPVVDVGGFAFRLPERNLWAAFNRELHKMKRSGELLDVMRPFGFTKDQMTDIKAEEKCRP</sequence>
<dbReference type="SUPFAM" id="SSF53850">
    <property type="entry name" value="Periplasmic binding protein-like II"/>
    <property type="match status" value="1"/>
</dbReference>
<feature type="domain" description="Solute-binding protein family 3/N-terminal" evidence="2">
    <location>
        <begin position="86"/>
        <end position="316"/>
    </location>
</feature>
<dbReference type="InterPro" id="IPR014337">
    <property type="entry name" value="Ectoine_EhuB"/>
</dbReference>
<evidence type="ECO:0000256" key="1">
    <source>
        <dbReference type="ARBA" id="ARBA00022729"/>
    </source>
</evidence>
<dbReference type="CDD" id="cd01002">
    <property type="entry name" value="PBP2_Ehub_like"/>
    <property type="match status" value="1"/>
</dbReference>
<dbReference type="NCBIfam" id="TIGR02995">
    <property type="entry name" value="ectoine_ehuB"/>
    <property type="match status" value="1"/>
</dbReference>
<organism evidence="3 4">
    <name type="scientific">Streptomyces ipomoeae 91-03</name>
    <dbReference type="NCBI Taxonomy" id="698759"/>
    <lineage>
        <taxon>Bacteria</taxon>
        <taxon>Bacillati</taxon>
        <taxon>Actinomycetota</taxon>
        <taxon>Actinomycetes</taxon>
        <taxon>Kitasatosporales</taxon>
        <taxon>Streptomycetaceae</taxon>
        <taxon>Streptomyces</taxon>
    </lineage>
</organism>
<dbReference type="Pfam" id="PF00497">
    <property type="entry name" value="SBP_bac_3"/>
    <property type="match status" value="1"/>
</dbReference>
<gene>
    <name evidence="3" type="primary">ehuB</name>
    <name evidence="3" type="ORF">STRIP9103_03379</name>
</gene>
<dbReference type="AlphaFoldDB" id="L1L6I5"/>
<dbReference type="SMART" id="SM00062">
    <property type="entry name" value="PBPb"/>
    <property type="match status" value="1"/>
</dbReference>
<dbReference type="PANTHER" id="PTHR35936:SF17">
    <property type="entry name" value="ARGININE-BINDING EXTRACELLULAR PROTEIN ARTP"/>
    <property type="match status" value="1"/>
</dbReference>
<dbReference type="PROSITE" id="PS51318">
    <property type="entry name" value="TAT"/>
    <property type="match status" value="1"/>
</dbReference>
<name>L1L6I5_9ACTN</name>
<comment type="caution">
    <text evidence="3">The sequence shown here is derived from an EMBL/GenBank/DDBJ whole genome shotgun (WGS) entry which is preliminary data.</text>
</comment>
<protein>
    <submittedName>
        <fullName evidence="3">Ectoine/hydroxyectoine ABC transporter solute-binding protein EhuB</fullName>
    </submittedName>
</protein>
<dbReference type="InterPro" id="IPR001638">
    <property type="entry name" value="Solute-binding_3/MltF_N"/>
</dbReference>
<dbReference type="Proteomes" id="UP000010411">
    <property type="component" value="Unassembled WGS sequence"/>
</dbReference>
<dbReference type="Gene3D" id="3.40.190.10">
    <property type="entry name" value="Periplasmic binding protein-like II"/>
    <property type="match status" value="2"/>
</dbReference>
<dbReference type="PATRIC" id="fig|698759.3.peg.1054"/>
<dbReference type="InterPro" id="IPR006311">
    <property type="entry name" value="TAT_signal"/>
</dbReference>
<dbReference type="GO" id="GO:0033294">
    <property type="term" value="F:ectoine binding"/>
    <property type="evidence" value="ECO:0007669"/>
    <property type="project" value="InterPro"/>
</dbReference>